<dbReference type="AlphaFoldDB" id="A0A409WVQ7"/>
<evidence type="ECO:0000313" key="1">
    <source>
        <dbReference type="EMBL" id="PPQ82559.1"/>
    </source>
</evidence>
<reference evidence="1 2" key="1">
    <citation type="journal article" date="2018" name="Evol. Lett.">
        <title>Horizontal gene cluster transfer increased hallucinogenic mushroom diversity.</title>
        <authorList>
            <person name="Reynolds H.T."/>
            <person name="Vijayakumar V."/>
            <person name="Gluck-Thaler E."/>
            <person name="Korotkin H.B."/>
            <person name="Matheny P.B."/>
            <person name="Slot J.C."/>
        </authorList>
    </citation>
    <scope>NUCLEOTIDE SEQUENCE [LARGE SCALE GENOMIC DNA]</scope>
    <source>
        <strain evidence="1 2">2631</strain>
    </source>
</reference>
<keyword evidence="2" id="KW-1185">Reference proteome</keyword>
<dbReference type="InParanoid" id="A0A409WVQ7"/>
<proteinExistence type="predicted"/>
<name>A0A409WVQ7_PSICY</name>
<dbReference type="EMBL" id="NHYD01003124">
    <property type="protein sequence ID" value="PPQ82559.1"/>
    <property type="molecule type" value="Genomic_DNA"/>
</dbReference>
<evidence type="ECO:0000313" key="2">
    <source>
        <dbReference type="Proteomes" id="UP000283269"/>
    </source>
</evidence>
<dbReference type="Proteomes" id="UP000283269">
    <property type="component" value="Unassembled WGS sequence"/>
</dbReference>
<sequence length="209" mass="23250">MPYPIPDLTTVQLTGKYGVAGSYEDQNGNRIPADMPKGNTVTLTKYEAYHLRTRTSTAGPGSADIEDRYSFKGPFPEGKWSTWEVSGGFASRTIPHAWISLTRGGAPLVGAYFRSNTIVFLLKPFGYKTTSVAGGWRDLKIGDRIKLASTAVSERAHLPISNNEPNERNIALATYKFHYMEEKEVIPIWKSNGYHSEKESFKVVKIATK</sequence>
<comment type="caution">
    <text evidence="1">The sequence shown here is derived from an EMBL/GenBank/DDBJ whole genome shotgun (WGS) entry which is preliminary data.</text>
</comment>
<gene>
    <name evidence="1" type="ORF">CVT25_007168</name>
</gene>
<organism evidence="1 2">
    <name type="scientific">Psilocybe cyanescens</name>
    <dbReference type="NCBI Taxonomy" id="93625"/>
    <lineage>
        <taxon>Eukaryota</taxon>
        <taxon>Fungi</taxon>
        <taxon>Dikarya</taxon>
        <taxon>Basidiomycota</taxon>
        <taxon>Agaricomycotina</taxon>
        <taxon>Agaricomycetes</taxon>
        <taxon>Agaricomycetidae</taxon>
        <taxon>Agaricales</taxon>
        <taxon>Agaricineae</taxon>
        <taxon>Strophariaceae</taxon>
        <taxon>Psilocybe</taxon>
    </lineage>
</organism>
<accession>A0A409WVQ7</accession>
<protein>
    <submittedName>
        <fullName evidence="1">Uncharacterized protein</fullName>
    </submittedName>
</protein>